<reference evidence="2" key="1">
    <citation type="submission" date="2023-06" db="EMBL/GenBank/DDBJ databases">
        <title>Draft Genome Sequences of Representative Paenibacillus Polymyxa, Bacillus cereus, Fictibacillus sp., and Brevibacillus agri Strains Isolated from Amazonian Dark Earth.</title>
        <authorList>
            <person name="Pellegrinetti T.A."/>
            <person name="Cunha I.C.M."/>
            <person name="Chaves M.G."/>
            <person name="Freitas A.S."/>
            <person name="Silva A.V.R."/>
            <person name="Tsai S.M."/>
            <person name="Mendes L.W."/>
        </authorList>
    </citation>
    <scope>NUCLEOTIDE SEQUENCE</scope>
    <source>
        <strain evidence="2">CENA-BCM004</strain>
    </source>
</reference>
<feature type="domain" description="PLD phosphodiesterase" evidence="1">
    <location>
        <begin position="97"/>
        <end position="124"/>
    </location>
</feature>
<dbReference type="Gene3D" id="3.30.870.10">
    <property type="entry name" value="Endonuclease Chain A"/>
    <property type="match status" value="1"/>
</dbReference>
<protein>
    <submittedName>
        <fullName evidence="2">Phospholipase D-like domain-containing protein</fullName>
    </submittedName>
</protein>
<dbReference type="CDD" id="cd09112">
    <property type="entry name" value="PLDc_CLS_2"/>
    <property type="match status" value="1"/>
</dbReference>
<evidence type="ECO:0000259" key="1">
    <source>
        <dbReference type="PROSITE" id="PS50035"/>
    </source>
</evidence>
<gene>
    <name evidence="2" type="ORF">QYF49_24325</name>
</gene>
<dbReference type="InterPro" id="IPR025202">
    <property type="entry name" value="PLD-like_dom"/>
</dbReference>
<keyword evidence="3" id="KW-1185">Reference proteome</keyword>
<dbReference type="Proteomes" id="UP001168694">
    <property type="component" value="Unassembled WGS sequence"/>
</dbReference>
<name>A0ABT8EE17_9BACL</name>
<dbReference type="SMART" id="SM00155">
    <property type="entry name" value="PLDc"/>
    <property type="match status" value="1"/>
</dbReference>
<dbReference type="Pfam" id="PF13091">
    <property type="entry name" value="PLDc_2"/>
    <property type="match status" value="1"/>
</dbReference>
<evidence type="ECO:0000313" key="3">
    <source>
        <dbReference type="Proteomes" id="UP001168694"/>
    </source>
</evidence>
<accession>A0ABT8EE17</accession>
<proteinExistence type="predicted"/>
<organism evidence="2 3">
    <name type="scientific">Fictibacillus terranigra</name>
    <dbReference type="NCBI Taxonomy" id="3058424"/>
    <lineage>
        <taxon>Bacteria</taxon>
        <taxon>Bacillati</taxon>
        <taxon>Bacillota</taxon>
        <taxon>Bacilli</taxon>
        <taxon>Bacillales</taxon>
        <taxon>Fictibacillaceae</taxon>
        <taxon>Fictibacillus</taxon>
    </lineage>
</organism>
<dbReference type="InterPro" id="IPR001736">
    <property type="entry name" value="PLipase_D/transphosphatidylase"/>
</dbReference>
<evidence type="ECO:0000313" key="2">
    <source>
        <dbReference type="EMBL" id="MDN4076069.1"/>
    </source>
</evidence>
<dbReference type="SUPFAM" id="SSF56024">
    <property type="entry name" value="Phospholipase D/nuclease"/>
    <property type="match status" value="1"/>
</dbReference>
<dbReference type="EMBL" id="JAUHLN010000010">
    <property type="protein sequence ID" value="MDN4076069.1"/>
    <property type="molecule type" value="Genomic_DNA"/>
</dbReference>
<comment type="caution">
    <text evidence="2">The sequence shown here is derived from an EMBL/GenBank/DDBJ whole genome shotgun (WGS) entry which is preliminary data.</text>
</comment>
<sequence length="132" mass="14614">MQKAYIQTFEGNPGVSTPVIREAYFILLTQAIKSIDITTPYFVPDTDIIVALKTAVARGVQVRLLVPRHVDQKIVGLASPTFYGELLEAGVRIYMYDKGLLHAKVMIIDGEIAEVGAANYDMRSFRLALRGV</sequence>
<dbReference type="PANTHER" id="PTHR21248">
    <property type="entry name" value="CARDIOLIPIN SYNTHASE"/>
    <property type="match status" value="1"/>
</dbReference>
<dbReference type="PANTHER" id="PTHR21248:SF22">
    <property type="entry name" value="PHOSPHOLIPASE D"/>
    <property type="match status" value="1"/>
</dbReference>
<dbReference type="PROSITE" id="PS50035">
    <property type="entry name" value="PLD"/>
    <property type="match status" value="1"/>
</dbReference>